<dbReference type="PROSITE" id="PS01124">
    <property type="entry name" value="HTH_ARAC_FAMILY_2"/>
    <property type="match status" value="1"/>
</dbReference>
<reference evidence="5 6" key="1">
    <citation type="submission" date="2019-06" db="EMBL/GenBank/DDBJ databases">
        <title>Sorghum-associated microbial communities from plants grown in Nebraska, USA.</title>
        <authorList>
            <person name="Schachtman D."/>
        </authorList>
    </citation>
    <scope>NUCLEOTIDE SEQUENCE [LARGE SCALE GENOMIC DNA]</scope>
    <source>
        <strain evidence="5 6">1209</strain>
    </source>
</reference>
<dbReference type="Pfam" id="PF20240">
    <property type="entry name" value="DUF6597"/>
    <property type="match status" value="1"/>
</dbReference>
<evidence type="ECO:0000313" key="5">
    <source>
        <dbReference type="EMBL" id="TWF35851.1"/>
    </source>
</evidence>
<sequence length="281" mass="31544">MRSTNRIFAPMDAYIHIPQNELIEAIDYLWYHEAPAIKLHCYTIPFLHQELIINFGDHFAVTGPQQQLHYDQQGMASAVLPGPITTHAQGKYKALGIMLKPFGLYRLCGLSAAALQERPLSLPDIWGASALTLLQELDTVLTPADKLLIMEKFLLKKARPQSIPEEVMALQTPFTLQKGHIKSNISDKLISSKKYIHTCNTILGMAPKKYTHLGLVNTAVAQIAAHPNRPLTDIAYDNGFYDQAHFIRVFKTFAGITPSAFRKAVKQQQIHDKMPNTIFLS</sequence>
<dbReference type="RefSeq" id="WP_145673103.1">
    <property type="nucleotide sequence ID" value="NZ_VIWO01000008.1"/>
</dbReference>
<keyword evidence="1" id="KW-0805">Transcription regulation</keyword>
<dbReference type="Pfam" id="PF12833">
    <property type="entry name" value="HTH_18"/>
    <property type="match status" value="1"/>
</dbReference>
<name>A0A561PCK2_9BACT</name>
<dbReference type="GO" id="GO:0043565">
    <property type="term" value="F:sequence-specific DNA binding"/>
    <property type="evidence" value="ECO:0007669"/>
    <property type="project" value="InterPro"/>
</dbReference>
<dbReference type="GO" id="GO:0003700">
    <property type="term" value="F:DNA-binding transcription factor activity"/>
    <property type="evidence" value="ECO:0007669"/>
    <property type="project" value="InterPro"/>
</dbReference>
<accession>A0A561PCK2</accession>
<dbReference type="InterPro" id="IPR046532">
    <property type="entry name" value="DUF6597"/>
</dbReference>
<keyword evidence="2" id="KW-0238">DNA-binding</keyword>
<dbReference type="InterPro" id="IPR009057">
    <property type="entry name" value="Homeodomain-like_sf"/>
</dbReference>
<dbReference type="InterPro" id="IPR020449">
    <property type="entry name" value="Tscrpt_reg_AraC-type_HTH"/>
</dbReference>
<organism evidence="5 6">
    <name type="scientific">Chitinophaga polysaccharea</name>
    <dbReference type="NCBI Taxonomy" id="1293035"/>
    <lineage>
        <taxon>Bacteria</taxon>
        <taxon>Pseudomonadati</taxon>
        <taxon>Bacteroidota</taxon>
        <taxon>Chitinophagia</taxon>
        <taxon>Chitinophagales</taxon>
        <taxon>Chitinophagaceae</taxon>
        <taxon>Chitinophaga</taxon>
    </lineage>
</organism>
<gene>
    <name evidence="5" type="ORF">FHW36_108207</name>
</gene>
<dbReference type="SMART" id="SM00342">
    <property type="entry name" value="HTH_ARAC"/>
    <property type="match status" value="1"/>
</dbReference>
<evidence type="ECO:0000259" key="4">
    <source>
        <dbReference type="PROSITE" id="PS01124"/>
    </source>
</evidence>
<dbReference type="PRINTS" id="PR00032">
    <property type="entry name" value="HTHARAC"/>
</dbReference>
<evidence type="ECO:0000313" key="6">
    <source>
        <dbReference type="Proteomes" id="UP000320811"/>
    </source>
</evidence>
<keyword evidence="3" id="KW-0804">Transcription</keyword>
<protein>
    <submittedName>
        <fullName evidence="5">Helix-turn-helix protein</fullName>
    </submittedName>
</protein>
<comment type="caution">
    <text evidence="5">The sequence shown here is derived from an EMBL/GenBank/DDBJ whole genome shotgun (WGS) entry which is preliminary data.</text>
</comment>
<dbReference type="Gene3D" id="1.10.10.60">
    <property type="entry name" value="Homeodomain-like"/>
    <property type="match status" value="1"/>
</dbReference>
<dbReference type="AlphaFoldDB" id="A0A561PCK2"/>
<feature type="domain" description="HTH araC/xylS-type" evidence="4">
    <location>
        <begin position="204"/>
        <end position="264"/>
    </location>
</feature>
<evidence type="ECO:0000256" key="2">
    <source>
        <dbReference type="ARBA" id="ARBA00023125"/>
    </source>
</evidence>
<evidence type="ECO:0000256" key="3">
    <source>
        <dbReference type="ARBA" id="ARBA00023163"/>
    </source>
</evidence>
<evidence type="ECO:0000256" key="1">
    <source>
        <dbReference type="ARBA" id="ARBA00023015"/>
    </source>
</evidence>
<dbReference type="PANTHER" id="PTHR43280">
    <property type="entry name" value="ARAC-FAMILY TRANSCRIPTIONAL REGULATOR"/>
    <property type="match status" value="1"/>
</dbReference>
<keyword evidence="6" id="KW-1185">Reference proteome</keyword>
<dbReference type="PANTHER" id="PTHR43280:SF2">
    <property type="entry name" value="HTH-TYPE TRANSCRIPTIONAL REGULATOR EXSA"/>
    <property type="match status" value="1"/>
</dbReference>
<proteinExistence type="predicted"/>
<dbReference type="EMBL" id="VIWO01000008">
    <property type="protein sequence ID" value="TWF35851.1"/>
    <property type="molecule type" value="Genomic_DNA"/>
</dbReference>
<dbReference type="OrthoDB" id="323290at2"/>
<dbReference type="SUPFAM" id="SSF46689">
    <property type="entry name" value="Homeodomain-like"/>
    <property type="match status" value="1"/>
</dbReference>
<dbReference type="InterPro" id="IPR018060">
    <property type="entry name" value="HTH_AraC"/>
</dbReference>
<dbReference type="Proteomes" id="UP000320811">
    <property type="component" value="Unassembled WGS sequence"/>
</dbReference>